<dbReference type="Proteomes" id="UP001163731">
    <property type="component" value="Unassembled WGS sequence"/>
</dbReference>
<dbReference type="EMBL" id="JAPDHW010000006">
    <property type="protein sequence ID" value="MCW3168929.1"/>
    <property type="molecule type" value="Genomic_DNA"/>
</dbReference>
<dbReference type="RefSeq" id="WP_264750111.1">
    <property type="nucleotide sequence ID" value="NZ_JAPDHW010000006.1"/>
</dbReference>
<evidence type="ECO:0000313" key="1">
    <source>
        <dbReference type="EMBL" id="MCW3168929.1"/>
    </source>
</evidence>
<name>A0ABT3HYQ1_9FLAO</name>
<proteinExistence type="predicted"/>
<keyword evidence="2" id="KW-1185">Reference proteome</keyword>
<gene>
    <name evidence="1" type="ORF">OMO38_10385</name>
</gene>
<reference evidence="1" key="1">
    <citation type="submission" date="2022-10" db="EMBL/GenBank/DDBJ databases">
        <title>Chryseobacterium babae sp. nov. isolated from the gut of the beetle Oryctes rhinoceros, and Chryseobacterium kimseyorum sp. nov., isolated from a stick insect rearing cage.</title>
        <authorList>
            <person name="Shelomi M."/>
            <person name="Han C.-J."/>
            <person name="Chen W.-M."/>
            <person name="Chen H.-K."/>
            <person name="Liaw S.-J."/>
            <person name="Muhle E."/>
            <person name="Clermont D."/>
        </authorList>
    </citation>
    <scope>NUCLEOTIDE SEQUENCE</scope>
    <source>
        <strain evidence="1">09-1422</strain>
    </source>
</reference>
<protein>
    <submittedName>
        <fullName evidence="1">Uncharacterized protein</fullName>
    </submittedName>
</protein>
<evidence type="ECO:0000313" key="2">
    <source>
        <dbReference type="Proteomes" id="UP001163731"/>
    </source>
</evidence>
<sequence length="73" mass="8665">MTIPQSDVFTFLHIKGYEIKSWLWQYTDETFPNGLSSHATWTFTATKVDEEQCEETIYTEVFDREVKLLLNQI</sequence>
<organism evidence="1 2">
    <name type="scientific">Chryseobacterium kimseyorum</name>
    <dbReference type="NCBI Taxonomy" id="2984028"/>
    <lineage>
        <taxon>Bacteria</taxon>
        <taxon>Pseudomonadati</taxon>
        <taxon>Bacteroidota</taxon>
        <taxon>Flavobacteriia</taxon>
        <taxon>Flavobacteriales</taxon>
        <taxon>Weeksellaceae</taxon>
        <taxon>Chryseobacterium group</taxon>
        <taxon>Chryseobacterium</taxon>
    </lineage>
</organism>
<accession>A0ABT3HYQ1</accession>
<comment type="caution">
    <text evidence="1">The sequence shown here is derived from an EMBL/GenBank/DDBJ whole genome shotgun (WGS) entry which is preliminary data.</text>
</comment>